<dbReference type="EMBL" id="GEDG01003709">
    <property type="protein sequence ID" value="JAP34699.1"/>
    <property type="molecule type" value="Transcribed_RNA"/>
</dbReference>
<name>A0A0V0IRY0_SOLCH</name>
<dbReference type="PANTHER" id="PTHR31635:SF196">
    <property type="entry name" value="REVERSE TRANSCRIPTASE DOMAIN-CONTAINING PROTEIN-RELATED"/>
    <property type="match status" value="1"/>
</dbReference>
<protein>
    <submittedName>
        <fullName evidence="2">Putative ovule protein</fullName>
    </submittedName>
</protein>
<organism evidence="2">
    <name type="scientific">Solanum chacoense</name>
    <name type="common">Chaco potato</name>
    <dbReference type="NCBI Taxonomy" id="4108"/>
    <lineage>
        <taxon>Eukaryota</taxon>
        <taxon>Viridiplantae</taxon>
        <taxon>Streptophyta</taxon>
        <taxon>Embryophyta</taxon>
        <taxon>Tracheophyta</taxon>
        <taxon>Spermatophyta</taxon>
        <taxon>Magnoliopsida</taxon>
        <taxon>eudicotyledons</taxon>
        <taxon>Gunneridae</taxon>
        <taxon>Pentapetalae</taxon>
        <taxon>asterids</taxon>
        <taxon>lamiids</taxon>
        <taxon>Solanales</taxon>
        <taxon>Solanaceae</taxon>
        <taxon>Solanoideae</taxon>
        <taxon>Solaneae</taxon>
        <taxon>Solanum</taxon>
    </lineage>
</organism>
<evidence type="ECO:0000313" key="2">
    <source>
        <dbReference type="EMBL" id="JAP34699.1"/>
    </source>
</evidence>
<dbReference type="InterPro" id="IPR043502">
    <property type="entry name" value="DNA/RNA_pol_sf"/>
</dbReference>
<dbReference type="InterPro" id="IPR000477">
    <property type="entry name" value="RT_dom"/>
</dbReference>
<dbReference type="SUPFAM" id="SSF56672">
    <property type="entry name" value="DNA/RNA polymerases"/>
    <property type="match status" value="1"/>
</dbReference>
<reference evidence="2" key="1">
    <citation type="submission" date="2015-12" db="EMBL/GenBank/DDBJ databases">
        <title>Gene expression during late stages of embryo sac development: a critical building block for successful pollen-pistil interactions.</title>
        <authorList>
            <person name="Liu Y."/>
            <person name="Joly V."/>
            <person name="Sabar M."/>
            <person name="Matton D.P."/>
        </authorList>
    </citation>
    <scope>NUCLEOTIDE SEQUENCE</scope>
</reference>
<accession>A0A0V0IRY0</accession>
<dbReference type="Pfam" id="PF00078">
    <property type="entry name" value="RVT_1"/>
    <property type="match status" value="1"/>
</dbReference>
<sequence>MFQIDSNKSLGPNGFGSGFYRAAWSIVGEGVTSAVLEFFQNNKILRQINGTSIALIPKVDIPEYASQLRTISCCHVIYKCIYKLICSRLKSVISSIVAENQSAFVQGRSMMHNVLICHDLLRHYNRMNVSPRCLMKIDLKKAYDMVSWDFLEEVLTGFGFPRKIY</sequence>
<feature type="domain" description="Reverse transcriptase" evidence="1">
    <location>
        <begin position="56"/>
        <end position="163"/>
    </location>
</feature>
<dbReference type="PANTHER" id="PTHR31635">
    <property type="entry name" value="REVERSE TRANSCRIPTASE DOMAIN-CONTAINING PROTEIN-RELATED"/>
    <property type="match status" value="1"/>
</dbReference>
<evidence type="ECO:0000259" key="1">
    <source>
        <dbReference type="Pfam" id="PF00078"/>
    </source>
</evidence>
<dbReference type="AlphaFoldDB" id="A0A0V0IRY0"/>
<proteinExistence type="predicted"/>